<feature type="domain" description="CSD" evidence="1">
    <location>
        <begin position="116"/>
        <end position="180"/>
    </location>
</feature>
<name>A0A0T5Z140_9GAMM</name>
<dbReference type="SUPFAM" id="SSF69754">
    <property type="entry name" value="Ribosome binding protein Y (YfiA homologue)"/>
    <property type="match status" value="1"/>
</dbReference>
<gene>
    <name evidence="2" type="ORF">Ga0074115_1562</name>
    <name evidence="3" type="ORF">Ga0076813_13519</name>
</gene>
<dbReference type="AlphaFoldDB" id="A0A0T5Z140"/>
<dbReference type="PATRIC" id="fig|54398.3.peg.3139"/>
<dbReference type="RefSeq" id="WP_082626912.1">
    <property type="nucleotide sequence ID" value="NZ_KQ556980.1"/>
</dbReference>
<evidence type="ECO:0000313" key="2">
    <source>
        <dbReference type="EMBL" id="KRT56562.1"/>
    </source>
</evidence>
<dbReference type="EMBL" id="LMXI01000343">
    <property type="protein sequence ID" value="KRT58460.1"/>
    <property type="molecule type" value="Genomic_DNA"/>
</dbReference>
<keyword evidence="5" id="KW-1185">Reference proteome</keyword>
<dbReference type="EMBL" id="LDXT01000041">
    <property type="protein sequence ID" value="KRT56562.1"/>
    <property type="molecule type" value="Genomic_DNA"/>
</dbReference>
<organism evidence="2 5">
    <name type="scientific">endosymbiont of Ridgeia piscesae</name>
    <dbReference type="NCBI Taxonomy" id="54398"/>
    <lineage>
        <taxon>Bacteria</taxon>
        <taxon>Pseudomonadati</taxon>
        <taxon>Pseudomonadota</taxon>
        <taxon>Gammaproteobacteria</taxon>
        <taxon>sulfur-oxidizing symbionts</taxon>
    </lineage>
</organism>
<dbReference type="Proteomes" id="UP000051276">
    <property type="component" value="Unassembled WGS sequence"/>
</dbReference>
<dbReference type="GO" id="GO:0003676">
    <property type="term" value="F:nucleic acid binding"/>
    <property type="evidence" value="ECO:0007669"/>
    <property type="project" value="InterPro"/>
</dbReference>
<dbReference type="CDD" id="cd00552">
    <property type="entry name" value="RaiA"/>
    <property type="match status" value="1"/>
</dbReference>
<sequence length="188" mass="21429">MKIPLQVTFRDIPHSDALEADIREKAAKLEEYYDQIMSCRVMVEAPHGHHHKGNLYHVRVDITVPGDEIVVSRSPDQHHAHEDAYVTVRDAFNAARRQLQDFARKQRQKVKLHEVPPHGTISKLVANEDYGMIQADDGREIYFHRNSIVNGDYDVLEIGNEVRFTEEAGDEGPQASTVHVIGKHHIVT</sequence>
<evidence type="ECO:0000313" key="5">
    <source>
        <dbReference type="Proteomes" id="UP000051634"/>
    </source>
</evidence>
<dbReference type="Pfam" id="PF00313">
    <property type="entry name" value="CSD"/>
    <property type="match status" value="1"/>
</dbReference>
<dbReference type="InterPro" id="IPR012340">
    <property type="entry name" value="NA-bd_OB-fold"/>
</dbReference>
<reference evidence="4 5" key="1">
    <citation type="submission" date="2015-11" db="EMBL/GenBank/DDBJ databases">
        <title>The genome of Candidatus Endoriftia persephone in Ridgeia piscesae and population structure of the North Eastern Pacific vestimentiferan symbionts.</title>
        <authorList>
            <person name="Perez M."/>
            <person name="Juniper K.S."/>
        </authorList>
    </citation>
    <scope>NUCLEOTIDE SEQUENCE [LARGE SCALE GENOMIC DNA]</scope>
    <source>
        <strain evidence="3">Ind10</strain>
        <strain evidence="2">Ind11</strain>
    </source>
</reference>
<dbReference type="Gene3D" id="3.30.160.100">
    <property type="entry name" value="Ribosome hibernation promotion factor-like"/>
    <property type="match status" value="1"/>
</dbReference>
<comment type="caution">
    <text evidence="2">The sequence shown here is derived from an EMBL/GenBank/DDBJ whole genome shotgun (WGS) entry which is preliminary data.</text>
</comment>
<evidence type="ECO:0000313" key="3">
    <source>
        <dbReference type="EMBL" id="KRT58460.1"/>
    </source>
</evidence>
<dbReference type="Proteomes" id="UP000051634">
    <property type="component" value="Unassembled WGS sequence"/>
</dbReference>
<dbReference type="SUPFAM" id="SSF50249">
    <property type="entry name" value="Nucleic acid-binding proteins"/>
    <property type="match status" value="1"/>
</dbReference>
<dbReference type="PROSITE" id="PS51857">
    <property type="entry name" value="CSD_2"/>
    <property type="match status" value="1"/>
</dbReference>
<dbReference type="Gene3D" id="2.40.50.140">
    <property type="entry name" value="Nucleic acid-binding proteins"/>
    <property type="match status" value="1"/>
</dbReference>
<accession>A0A0T5Z140</accession>
<protein>
    <submittedName>
        <fullName evidence="2">Cold shock protein, CspA family</fullName>
    </submittedName>
</protein>
<dbReference type="InterPro" id="IPR036567">
    <property type="entry name" value="RHF-like"/>
</dbReference>
<proteinExistence type="predicted"/>
<dbReference type="Pfam" id="PF02482">
    <property type="entry name" value="Ribosomal_S30AE"/>
    <property type="match status" value="1"/>
</dbReference>
<evidence type="ECO:0000313" key="4">
    <source>
        <dbReference type="Proteomes" id="UP000051276"/>
    </source>
</evidence>
<dbReference type="OrthoDB" id="9782252at2"/>
<dbReference type="STRING" id="54398.Ga0074115_1562"/>
<dbReference type="InterPro" id="IPR002059">
    <property type="entry name" value="CSP_DNA-bd"/>
</dbReference>
<dbReference type="InterPro" id="IPR003489">
    <property type="entry name" value="RHF/RaiA"/>
</dbReference>
<evidence type="ECO:0000259" key="1">
    <source>
        <dbReference type="PROSITE" id="PS51857"/>
    </source>
</evidence>